<feature type="disulfide bond" evidence="3">
    <location>
        <begin position="191"/>
        <end position="201"/>
    </location>
</feature>
<dbReference type="Pfam" id="PF00530">
    <property type="entry name" value="SRCR"/>
    <property type="match status" value="2"/>
</dbReference>
<sequence length="271" mass="29348">MKEPDEFRIIEPLRTRLFGGSGSFEGRVEVYYQGAWGTVCDDGWDLDDAHVVCRTFGYSRASAFYHSANFGEGTGEIILDDVNCEGSESNIAFCQHSGYLTHNCGHTEDAGVTCDGIEPLRTRLVGGSGSFEGRVEVYYQGAWGTVCDDGWDLDDAHVVCHTLGYPRASAYNTNANFGEGTGEIMLDDVTCEGSESNIAFCQHRAYLTHNCGHAEDAGVTCDGIAALIGVLMGKPGVLDSIYKDHLANLYRALLNQDKKVTAVPEKSVSNS</sequence>
<evidence type="ECO:0000313" key="6">
    <source>
        <dbReference type="Proteomes" id="UP000007110"/>
    </source>
</evidence>
<name>A0A7M7NRE2_STRPU</name>
<feature type="disulfide bond" evidence="3">
    <location>
        <begin position="84"/>
        <end position="94"/>
    </location>
</feature>
<dbReference type="SMART" id="SM00202">
    <property type="entry name" value="SR"/>
    <property type="match status" value="2"/>
</dbReference>
<dbReference type="InterPro" id="IPR036772">
    <property type="entry name" value="SRCR-like_dom_sf"/>
</dbReference>
<feature type="disulfide bond" evidence="3">
    <location>
        <begin position="40"/>
        <end position="104"/>
    </location>
</feature>
<feature type="domain" description="SRCR" evidence="4">
    <location>
        <begin position="122"/>
        <end position="222"/>
    </location>
</feature>
<evidence type="ECO:0000256" key="2">
    <source>
        <dbReference type="ARBA" id="ARBA00023180"/>
    </source>
</evidence>
<dbReference type="PROSITE" id="PS50287">
    <property type="entry name" value="SRCR_2"/>
    <property type="match status" value="2"/>
</dbReference>
<dbReference type="OMA" id="CKGDEFF"/>
<evidence type="ECO:0000313" key="5">
    <source>
        <dbReference type="EnsemblMetazoa" id="XP_030839514"/>
    </source>
</evidence>
<dbReference type="PRINTS" id="PR00258">
    <property type="entry name" value="SPERACTRCPTR"/>
</dbReference>
<feature type="disulfide bond" evidence="3">
    <location>
        <begin position="53"/>
        <end position="114"/>
    </location>
</feature>
<dbReference type="GeneID" id="115923243"/>
<dbReference type="RefSeq" id="XP_030839514.1">
    <property type="nucleotide sequence ID" value="XM_030983654.1"/>
</dbReference>
<dbReference type="InterPro" id="IPR001190">
    <property type="entry name" value="SRCR"/>
</dbReference>
<protein>
    <recommendedName>
        <fullName evidence="4">SRCR domain-containing protein</fullName>
    </recommendedName>
</protein>
<dbReference type="PROSITE" id="PS00420">
    <property type="entry name" value="SRCR_1"/>
    <property type="match status" value="2"/>
</dbReference>
<accession>A0A7M7NRE2</accession>
<keyword evidence="2" id="KW-0325">Glycoprotein</keyword>
<dbReference type="InParanoid" id="A0A7M7NRE2"/>
<evidence type="ECO:0000256" key="1">
    <source>
        <dbReference type="ARBA" id="ARBA00023157"/>
    </source>
</evidence>
<keyword evidence="6" id="KW-1185">Reference proteome</keyword>
<dbReference type="FunFam" id="3.10.250.10:FF:000011">
    <property type="entry name" value="Scavenger receptor class A member 5"/>
    <property type="match status" value="2"/>
</dbReference>
<dbReference type="PANTHER" id="PTHR48071">
    <property type="entry name" value="SRCR DOMAIN-CONTAINING PROTEIN"/>
    <property type="match status" value="1"/>
</dbReference>
<dbReference type="KEGG" id="spu:115923243"/>
<evidence type="ECO:0000256" key="3">
    <source>
        <dbReference type="PROSITE-ProRule" id="PRU00196"/>
    </source>
</evidence>
<dbReference type="AlphaFoldDB" id="A0A7M7NRE2"/>
<keyword evidence="1 3" id="KW-1015">Disulfide bond</keyword>
<feature type="disulfide bond" evidence="3">
    <location>
        <begin position="147"/>
        <end position="211"/>
    </location>
</feature>
<dbReference type="Gene3D" id="3.10.250.10">
    <property type="entry name" value="SRCR-like domain"/>
    <property type="match status" value="2"/>
</dbReference>
<proteinExistence type="predicted"/>
<evidence type="ECO:0000259" key="4">
    <source>
        <dbReference type="PROSITE" id="PS50287"/>
    </source>
</evidence>
<dbReference type="SUPFAM" id="SSF56487">
    <property type="entry name" value="SRCR-like"/>
    <property type="match status" value="2"/>
</dbReference>
<organism evidence="5 6">
    <name type="scientific">Strongylocentrotus purpuratus</name>
    <name type="common">Purple sea urchin</name>
    <dbReference type="NCBI Taxonomy" id="7668"/>
    <lineage>
        <taxon>Eukaryota</taxon>
        <taxon>Metazoa</taxon>
        <taxon>Echinodermata</taxon>
        <taxon>Eleutherozoa</taxon>
        <taxon>Echinozoa</taxon>
        <taxon>Echinoidea</taxon>
        <taxon>Euechinoidea</taxon>
        <taxon>Echinacea</taxon>
        <taxon>Camarodonta</taxon>
        <taxon>Echinidea</taxon>
        <taxon>Strongylocentrotidae</taxon>
        <taxon>Strongylocentrotus</taxon>
    </lineage>
</organism>
<dbReference type="GO" id="GO:0016020">
    <property type="term" value="C:membrane"/>
    <property type="evidence" value="ECO:0007669"/>
    <property type="project" value="InterPro"/>
</dbReference>
<dbReference type="PANTHER" id="PTHR48071:SF18">
    <property type="entry name" value="DELETED IN MALIGNANT BRAIN TUMORS 1 PROTEIN-RELATED"/>
    <property type="match status" value="1"/>
</dbReference>
<reference evidence="5" key="2">
    <citation type="submission" date="2021-01" db="UniProtKB">
        <authorList>
            <consortium name="EnsemblMetazoa"/>
        </authorList>
    </citation>
    <scope>IDENTIFICATION</scope>
</reference>
<reference evidence="6" key="1">
    <citation type="submission" date="2015-02" db="EMBL/GenBank/DDBJ databases">
        <title>Genome sequencing for Strongylocentrotus purpuratus.</title>
        <authorList>
            <person name="Murali S."/>
            <person name="Liu Y."/>
            <person name="Vee V."/>
            <person name="English A."/>
            <person name="Wang M."/>
            <person name="Skinner E."/>
            <person name="Han Y."/>
            <person name="Muzny D.M."/>
            <person name="Worley K.C."/>
            <person name="Gibbs R.A."/>
        </authorList>
    </citation>
    <scope>NUCLEOTIDE SEQUENCE</scope>
</reference>
<feature type="domain" description="SRCR" evidence="4">
    <location>
        <begin position="15"/>
        <end position="115"/>
    </location>
</feature>
<dbReference type="Proteomes" id="UP000007110">
    <property type="component" value="Unassembled WGS sequence"/>
</dbReference>
<feature type="disulfide bond" evidence="3">
    <location>
        <begin position="160"/>
        <end position="221"/>
    </location>
</feature>
<dbReference type="EnsemblMetazoa" id="XM_030983654">
    <property type="protein sequence ID" value="XP_030839514"/>
    <property type="gene ID" value="LOC115923243"/>
</dbReference>
<dbReference type="OrthoDB" id="536948at2759"/>